<dbReference type="OrthoDB" id="2099265at2759"/>
<name>A0A8J2Q532_9BILA</name>
<accession>A0A8J2Q532</accession>
<reference evidence="1" key="1">
    <citation type="submission" date="2021-09" db="EMBL/GenBank/DDBJ databases">
        <authorList>
            <consortium name="Pathogen Informatics"/>
        </authorList>
    </citation>
    <scope>NUCLEOTIDE SEQUENCE</scope>
</reference>
<comment type="caution">
    <text evidence="1">The sequence shown here is derived from an EMBL/GenBank/DDBJ whole genome shotgun (WGS) entry which is preliminary data.</text>
</comment>
<evidence type="ECO:0000313" key="2">
    <source>
        <dbReference type="Proteomes" id="UP000746747"/>
    </source>
</evidence>
<dbReference type="Proteomes" id="UP000746747">
    <property type="component" value="Unassembled WGS sequence"/>
</dbReference>
<dbReference type="AlphaFoldDB" id="A0A8J2Q532"/>
<organism evidence="1 2">
    <name type="scientific">Cercopithifilaria johnstoni</name>
    <dbReference type="NCBI Taxonomy" id="2874296"/>
    <lineage>
        <taxon>Eukaryota</taxon>
        <taxon>Metazoa</taxon>
        <taxon>Ecdysozoa</taxon>
        <taxon>Nematoda</taxon>
        <taxon>Chromadorea</taxon>
        <taxon>Rhabditida</taxon>
        <taxon>Spirurina</taxon>
        <taxon>Spiruromorpha</taxon>
        <taxon>Filarioidea</taxon>
        <taxon>Onchocercidae</taxon>
        <taxon>Cercopithifilaria</taxon>
    </lineage>
</organism>
<sequence>MPLVSEMLVSDTTSRLSTDPIFPSRGTIRKEKKDESFLDKLGTLGRKKKSQQLEQEAENEAIEVETEGAKAIDSAVIPVSATLQNIMLEEGTYTMKHSQMHKCC</sequence>
<protein>
    <submittedName>
        <fullName evidence="1">Uncharacterized protein</fullName>
    </submittedName>
</protein>
<gene>
    <name evidence="1" type="ORF">CJOHNSTONI_LOCUS2837</name>
</gene>
<keyword evidence="2" id="KW-1185">Reference proteome</keyword>
<dbReference type="EMBL" id="CAKAEH010001014">
    <property type="protein sequence ID" value="CAG9532536.1"/>
    <property type="molecule type" value="Genomic_DNA"/>
</dbReference>
<proteinExistence type="predicted"/>
<evidence type="ECO:0000313" key="1">
    <source>
        <dbReference type="EMBL" id="CAG9532536.1"/>
    </source>
</evidence>